<evidence type="ECO:0000256" key="1">
    <source>
        <dbReference type="ARBA" id="ARBA00022737"/>
    </source>
</evidence>
<evidence type="ECO:0000313" key="3">
    <source>
        <dbReference type="EMBL" id="CAB1412372.1"/>
    </source>
</evidence>
<evidence type="ECO:0000313" key="4">
    <source>
        <dbReference type="Proteomes" id="UP001153269"/>
    </source>
</evidence>
<dbReference type="InterPro" id="IPR055088">
    <property type="entry name" value="Fibulin_C"/>
</dbReference>
<name>A0A9N7TFZ7_PLEPL</name>
<dbReference type="EMBL" id="CADEAL010000001">
    <property type="protein sequence ID" value="CAB1412372.1"/>
    <property type="molecule type" value="Genomic_DNA"/>
</dbReference>
<gene>
    <name evidence="3" type="ORF">PLEPLA_LOCUS63</name>
</gene>
<comment type="caution">
    <text evidence="3">The sequence shown here is derived from an EMBL/GenBank/DDBJ whole genome shotgun (WGS) entry which is preliminary data.</text>
</comment>
<keyword evidence="1" id="KW-0677">Repeat</keyword>
<feature type="domain" description="Fibulin C-terminal Ig-like" evidence="2">
    <location>
        <begin position="24"/>
        <end position="131"/>
    </location>
</feature>
<keyword evidence="4" id="KW-1185">Reference proteome</keyword>
<evidence type="ECO:0000259" key="2">
    <source>
        <dbReference type="Pfam" id="PF22914"/>
    </source>
</evidence>
<dbReference type="AlphaFoldDB" id="A0A9N7TFZ7"/>
<reference evidence="3" key="1">
    <citation type="submission" date="2020-03" db="EMBL/GenBank/DDBJ databases">
        <authorList>
            <person name="Weist P."/>
        </authorList>
    </citation>
    <scope>NUCLEOTIDE SEQUENCE</scope>
</reference>
<protein>
    <recommendedName>
        <fullName evidence="2">Fibulin C-terminal Ig-like domain-containing protein</fullName>
    </recommendedName>
</protein>
<organism evidence="3 4">
    <name type="scientific">Pleuronectes platessa</name>
    <name type="common">European plaice</name>
    <dbReference type="NCBI Taxonomy" id="8262"/>
    <lineage>
        <taxon>Eukaryota</taxon>
        <taxon>Metazoa</taxon>
        <taxon>Chordata</taxon>
        <taxon>Craniata</taxon>
        <taxon>Vertebrata</taxon>
        <taxon>Euteleostomi</taxon>
        <taxon>Actinopterygii</taxon>
        <taxon>Neopterygii</taxon>
        <taxon>Teleostei</taxon>
        <taxon>Neoteleostei</taxon>
        <taxon>Acanthomorphata</taxon>
        <taxon>Carangaria</taxon>
        <taxon>Pleuronectiformes</taxon>
        <taxon>Pleuronectoidei</taxon>
        <taxon>Pleuronectidae</taxon>
        <taxon>Pleuronectes</taxon>
    </lineage>
</organism>
<sequence>MGLHCIKACPFGDTNCALNPVHIITYTLLSLPYFIDFRAPVEIVFLRTVVAAYPADPRRATNIFFEITSADEQFSFDVQRRFHQNKIMGVVRQVKPIIGPRDLEVTVAMNYVKSGAISHQNVVVIRIFISEF</sequence>
<dbReference type="Pfam" id="PF22914">
    <property type="entry name" value="Fibulin_C"/>
    <property type="match status" value="1"/>
</dbReference>
<dbReference type="Proteomes" id="UP001153269">
    <property type="component" value="Unassembled WGS sequence"/>
</dbReference>
<accession>A0A9N7TFZ7</accession>
<proteinExistence type="predicted"/>